<gene>
    <name evidence="2" type="ORF">S01H4_62196</name>
</gene>
<dbReference type="PANTHER" id="PTHR30050">
    <property type="entry name" value="CHROMOSOMAL REPLICATION INITIATOR PROTEIN DNAA"/>
    <property type="match status" value="1"/>
</dbReference>
<dbReference type="Pfam" id="PF00308">
    <property type="entry name" value="Bac_DnaA"/>
    <property type="match status" value="1"/>
</dbReference>
<dbReference type="GO" id="GO:0006260">
    <property type="term" value="P:DNA replication"/>
    <property type="evidence" value="ECO:0007669"/>
    <property type="project" value="TreeGrafter"/>
</dbReference>
<dbReference type="EMBL" id="BART01037061">
    <property type="protein sequence ID" value="GAH05514.1"/>
    <property type="molecule type" value="Genomic_DNA"/>
</dbReference>
<dbReference type="InterPro" id="IPR027417">
    <property type="entry name" value="P-loop_NTPase"/>
</dbReference>
<organism evidence="2">
    <name type="scientific">marine sediment metagenome</name>
    <dbReference type="NCBI Taxonomy" id="412755"/>
    <lineage>
        <taxon>unclassified sequences</taxon>
        <taxon>metagenomes</taxon>
        <taxon>ecological metagenomes</taxon>
    </lineage>
</organism>
<comment type="caution">
    <text evidence="2">The sequence shown here is derived from an EMBL/GenBank/DDBJ whole genome shotgun (WGS) entry which is preliminary data.</text>
</comment>
<dbReference type="PANTHER" id="PTHR30050:SF8">
    <property type="entry name" value="PRIMOSOMAL PROTEIN DNAI"/>
    <property type="match status" value="1"/>
</dbReference>
<dbReference type="AlphaFoldDB" id="X1DKK1"/>
<dbReference type="CDD" id="cd00009">
    <property type="entry name" value="AAA"/>
    <property type="match status" value="1"/>
</dbReference>
<feature type="non-terminal residue" evidence="2">
    <location>
        <position position="1"/>
    </location>
</feature>
<reference evidence="2" key="1">
    <citation type="journal article" date="2014" name="Front. Microbiol.">
        <title>High frequency of phylogenetically diverse reductive dehalogenase-homologous genes in deep subseafloor sedimentary metagenomes.</title>
        <authorList>
            <person name="Kawai M."/>
            <person name="Futagami T."/>
            <person name="Toyoda A."/>
            <person name="Takaki Y."/>
            <person name="Nishi S."/>
            <person name="Hori S."/>
            <person name="Arai W."/>
            <person name="Tsubouchi T."/>
            <person name="Morono Y."/>
            <person name="Uchiyama I."/>
            <person name="Ito T."/>
            <person name="Fujiyama A."/>
            <person name="Inagaki F."/>
            <person name="Takami H."/>
        </authorList>
    </citation>
    <scope>NUCLEOTIDE SEQUENCE</scope>
    <source>
        <strain evidence="2">Expedition CK06-06</strain>
    </source>
</reference>
<dbReference type="Gene3D" id="3.40.50.300">
    <property type="entry name" value="P-loop containing nucleotide triphosphate hydrolases"/>
    <property type="match status" value="1"/>
</dbReference>
<name>X1DKK1_9ZZZZ</name>
<evidence type="ECO:0000313" key="2">
    <source>
        <dbReference type="EMBL" id="GAH05514.1"/>
    </source>
</evidence>
<dbReference type="SUPFAM" id="SSF52540">
    <property type="entry name" value="P-loop containing nucleoside triphosphate hydrolases"/>
    <property type="match status" value="1"/>
</dbReference>
<proteinExistence type="predicted"/>
<accession>X1DKK1</accession>
<feature type="domain" description="Chromosomal replication initiator protein DnaA ATPAse" evidence="1">
    <location>
        <begin position="13"/>
        <end position="137"/>
    </location>
</feature>
<dbReference type="InterPro" id="IPR013317">
    <property type="entry name" value="DnaA_dom"/>
</dbReference>
<sequence length="156" mass="17585">DKANLVKQGVDQSMFITGGAGVGKTVLMAGIAKEILKNKEKEVEWISYPGFIMELQSSFRSKDDEVTPFERAEEIAAFPGTLAIDDIGAEKMTAFVQQITYYIINYREQEMLHTLITSNFSLQRIDDQIDTRVSSRIGGMCKIVKLTGKDRRLEKK</sequence>
<protein>
    <recommendedName>
        <fullName evidence="1">Chromosomal replication initiator protein DnaA ATPAse domain-containing protein</fullName>
    </recommendedName>
</protein>
<evidence type="ECO:0000259" key="1">
    <source>
        <dbReference type="Pfam" id="PF00308"/>
    </source>
</evidence>